<keyword evidence="3" id="KW-0597">Phosphoprotein</keyword>
<dbReference type="FunFam" id="3.30.450.20:FF:000060">
    <property type="entry name" value="Sensor protein FixL"/>
    <property type="match status" value="1"/>
</dbReference>
<dbReference type="Pfam" id="PF00989">
    <property type="entry name" value="PAS"/>
    <property type="match status" value="1"/>
</dbReference>
<dbReference type="GO" id="GO:0005524">
    <property type="term" value="F:ATP binding"/>
    <property type="evidence" value="ECO:0007669"/>
    <property type="project" value="UniProtKB-KW"/>
</dbReference>
<dbReference type="PANTHER" id="PTHR43304">
    <property type="entry name" value="PHYTOCHROME-LIKE PROTEIN CPH1"/>
    <property type="match status" value="1"/>
</dbReference>
<dbReference type="PROSITE" id="PS50113">
    <property type="entry name" value="PAC"/>
    <property type="match status" value="2"/>
</dbReference>
<evidence type="ECO:0000256" key="5">
    <source>
        <dbReference type="ARBA" id="ARBA00022741"/>
    </source>
</evidence>
<dbReference type="InterPro" id="IPR052162">
    <property type="entry name" value="Sensor_kinase/Photoreceptor"/>
</dbReference>
<organism evidence="12">
    <name type="scientific">hydrothermal vent metagenome</name>
    <dbReference type="NCBI Taxonomy" id="652676"/>
    <lineage>
        <taxon>unclassified sequences</taxon>
        <taxon>metagenomes</taxon>
        <taxon>ecological metagenomes</taxon>
    </lineage>
</organism>
<keyword evidence="4 12" id="KW-0808">Transferase</keyword>
<dbReference type="SMART" id="SM00091">
    <property type="entry name" value="PAS"/>
    <property type="match status" value="2"/>
</dbReference>
<keyword evidence="6 12" id="KW-0418">Kinase</keyword>
<dbReference type="Pfam" id="PF08447">
    <property type="entry name" value="PAS_3"/>
    <property type="match status" value="1"/>
</dbReference>
<evidence type="ECO:0000259" key="9">
    <source>
        <dbReference type="PROSITE" id="PS50109"/>
    </source>
</evidence>
<dbReference type="NCBIfam" id="TIGR00229">
    <property type="entry name" value="sensory_box"/>
    <property type="match status" value="2"/>
</dbReference>
<dbReference type="SUPFAM" id="SSF55785">
    <property type="entry name" value="PYP-like sensor domain (PAS domain)"/>
    <property type="match status" value="2"/>
</dbReference>
<feature type="domain" description="PAC" evidence="11">
    <location>
        <begin position="80"/>
        <end position="131"/>
    </location>
</feature>
<evidence type="ECO:0000256" key="3">
    <source>
        <dbReference type="ARBA" id="ARBA00022553"/>
    </source>
</evidence>
<dbReference type="InterPro" id="IPR036097">
    <property type="entry name" value="HisK_dim/P_sf"/>
</dbReference>
<evidence type="ECO:0000313" key="12">
    <source>
        <dbReference type="EMBL" id="VAW98116.1"/>
    </source>
</evidence>
<dbReference type="EMBL" id="UOFS01000036">
    <property type="protein sequence ID" value="VAW98116.1"/>
    <property type="molecule type" value="Genomic_DNA"/>
</dbReference>
<evidence type="ECO:0000256" key="8">
    <source>
        <dbReference type="SAM" id="Coils"/>
    </source>
</evidence>
<dbReference type="GO" id="GO:0000155">
    <property type="term" value="F:phosphorelay sensor kinase activity"/>
    <property type="evidence" value="ECO:0007669"/>
    <property type="project" value="InterPro"/>
</dbReference>
<accession>A0A3B1AZ55</accession>
<dbReference type="Gene3D" id="1.10.287.130">
    <property type="match status" value="1"/>
</dbReference>
<dbReference type="PROSITE" id="PS50109">
    <property type="entry name" value="HIS_KIN"/>
    <property type="match status" value="1"/>
</dbReference>
<reference evidence="12" key="1">
    <citation type="submission" date="2018-06" db="EMBL/GenBank/DDBJ databases">
        <authorList>
            <person name="Zhirakovskaya E."/>
        </authorList>
    </citation>
    <scope>NUCLEOTIDE SEQUENCE</scope>
</reference>
<evidence type="ECO:0000256" key="4">
    <source>
        <dbReference type="ARBA" id="ARBA00022679"/>
    </source>
</evidence>
<evidence type="ECO:0000256" key="6">
    <source>
        <dbReference type="ARBA" id="ARBA00022777"/>
    </source>
</evidence>
<keyword evidence="8" id="KW-0175">Coiled coil</keyword>
<dbReference type="PRINTS" id="PR00344">
    <property type="entry name" value="BCTRLSENSOR"/>
</dbReference>
<dbReference type="InterPro" id="IPR000014">
    <property type="entry name" value="PAS"/>
</dbReference>
<comment type="catalytic activity">
    <reaction evidence="1">
        <text>ATP + protein L-histidine = ADP + protein N-phospho-L-histidine.</text>
        <dbReference type="EC" id="2.7.13.3"/>
    </reaction>
</comment>
<proteinExistence type="predicted"/>
<dbReference type="InterPro" id="IPR005467">
    <property type="entry name" value="His_kinase_dom"/>
</dbReference>
<dbReference type="InterPro" id="IPR036890">
    <property type="entry name" value="HATPase_C_sf"/>
</dbReference>
<dbReference type="SMART" id="SM00388">
    <property type="entry name" value="HisKA"/>
    <property type="match status" value="1"/>
</dbReference>
<dbReference type="Pfam" id="PF02518">
    <property type="entry name" value="HATPase_c"/>
    <property type="match status" value="1"/>
</dbReference>
<dbReference type="Pfam" id="PF00512">
    <property type="entry name" value="HisKA"/>
    <property type="match status" value="1"/>
</dbReference>
<dbReference type="SUPFAM" id="SSF55874">
    <property type="entry name" value="ATPase domain of HSP90 chaperone/DNA topoisomerase II/histidine kinase"/>
    <property type="match status" value="1"/>
</dbReference>
<dbReference type="EC" id="2.7.13.3" evidence="2"/>
<feature type="domain" description="PAC" evidence="11">
    <location>
        <begin position="208"/>
        <end position="267"/>
    </location>
</feature>
<dbReference type="InterPro" id="IPR001610">
    <property type="entry name" value="PAC"/>
</dbReference>
<keyword evidence="5" id="KW-0547">Nucleotide-binding</keyword>
<dbReference type="Gene3D" id="3.30.450.20">
    <property type="entry name" value="PAS domain"/>
    <property type="match status" value="2"/>
</dbReference>
<evidence type="ECO:0000256" key="1">
    <source>
        <dbReference type="ARBA" id="ARBA00000085"/>
    </source>
</evidence>
<evidence type="ECO:0000259" key="10">
    <source>
        <dbReference type="PROSITE" id="PS50112"/>
    </source>
</evidence>
<dbReference type="SMART" id="SM00086">
    <property type="entry name" value="PAC"/>
    <property type="match status" value="2"/>
</dbReference>
<sequence>MNIEVYQQIISNAADGIITIDTHGLVHSFNPAAEKLFDYKADNIIGKNIRCLMGDEDKAQHDGYIRHYLETGKSGIIGKGLREVVAKRQDGSLFSAELTVSAMHLLDGQLMFIGMLRDISWRKQAEKDLRISEQRFELVTRGTNDGIWDWDLRTGNIYFSPRWKSMLGYNETEIDDNFMALQALIHPDDLGLALERWVACMEGETDAFVIEYRVRNKHNNYLYEDHDYLWIECRGLVQRDKQGNPIRLAGSHSDITNRKKAFNNLQKMASDLEHKAEALQRSNQELDQFAYVASHDLKAPLRAIANLSQWIEEDLDEVMGDDTRAQMTLLRGRVQRMEGLINGILQYSRVGCVNVDTQQVDVKQLLSEIIEELLLPSGCCITISPDMPCLQTARLPLSQVFSNLIDNAIRFHPKPELAKIAIAVKKLDDIMYEFSVTDDGTGIAPEYHEKIFQIFQTLNARDTVESTGVGLTIVKKIVEQLGGQIRLDSIEGSGSTFFFTLPVTRTTKNVDDSNNA</sequence>
<dbReference type="PANTHER" id="PTHR43304:SF1">
    <property type="entry name" value="PAC DOMAIN-CONTAINING PROTEIN"/>
    <property type="match status" value="1"/>
</dbReference>
<dbReference type="InterPro" id="IPR035965">
    <property type="entry name" value="PAS-like_dom_sf"/>
</dbReference>
<dbReference type="PROSITE" id="PS50112">
    <property type="entry name" value="PAS"/>
    <property type="match status" value="2"/>
</dbReference>
<dbReference type="SMART" id="SM00387">
    <property type="entry name" value="HATPase_c"/>
    <property type="match status" value="1"/>
</dbReference>
<dbReference type="SUPFAM" id="SSF47384">
    <property type="entry name" value="Homodimeric domain of signal transducing histidine kinase"/>
    <property type="match status" value="1"/>
</dbReference>
<dbReference type="InterPro" id="IPR013767">
    <property type="entry name" value="PAS_fold"/>
</dbReference>
<dbReference type="InterPro" id="IPR000700">
    <property type="entry name" value="PAS-assoc_C"/>
</dbReference>
<dbReference type="InterPro" id="IPR004358">
    <property type="entry name" value="Sig_transdc_His_kin-like_C"/>
</dbReference>
<dbReference type="AlphaFoldDB" id="A0A3B1AZ55"/>
<dbReference type="CDD" id="cd00130">
    <property type="entry name" value="PAS"/>
    <property type="match status" value="2"/>
</dbReference>
<keyword evidence="7" id="KW-0067">ATP-binding</keyword>
<dbReference type="CDD" id="cd00082">
    <property type="entry name" value="HisKA"/>
    <property type="match status" value="1"/>
</dbReference>
<name>A0A3B1AZ55_9ZZZZ</name>
<feature type="coiled-coil region" evidence="8">
    <location>
        <begin position="262"/>
        <end position="289"/>
    </location>
</feature>
<dbReference type="InterPro" id="IPR003594">
    <property type="entry name" value="HATPase_dom"/>
</dbReference>
<feature type="domain" description="PAS" evidence="10">
    <location>
        <begin position="132"/>
        <end position="189"/>
    </location>
</feature>
<dbReference type="InterPro" id="IPR003661">
    <property type="entry name" value="HisK_dim/P_dom"/>
</dbReference>
<feature type="domain" description="Histidine kinase" evidence="9">
    <location>
        <begin position="292"/>
        <end position="505"/>
    </location>
</feature>
<evidence type="ECO:0000256" key="2">
    <source>
        <dbReference type="ARBA" id="ARBA00012438"/>
    </source>
</evidence>
<gene>
    <name evidence="12" type="ORF">MNBD_GAMMA22-1179</name>
</gene>
<dbReference type="InterPro" id="IPR013655">
    <property type="entry name" value="PAS_fold_3"/>
</dbReference>
<dbReference type="Gene3D" id="3.30.565.10">
    <property type="entry name" value="Histidine kinase-like ATPase, C-terminal domain"/>
    <property type="match status" value="1"/>
</dbReference>
<dbReference type="GO" id="GO:0006355">
    <property type="term" value="P:regulation of DNA-templated transcription"/>
    <property type="evidence" value="ECO:0007669"/>
    <property type="project" value="InterPro"/>
</dbReference>
<feature type="domain" description="PAS" evidence="10">
    <location>
        <begin position="2"/>
        <end position="72"/>
    </location>
</feature>
<evidence type="ECO:0000259" key="11">
    <source>
        <dbReference type="PROSITE" id="PS50113"/>
    </source>
</evidence>
<protein>
    <recommendedName>
        <fullName evidence="2">histidine kinase</fullName>
        <ecNumber evidence="2">2.7.13.3</ecNumber>
    </recommendedName>
</protein>
<evidence type="ECO:0000256" key="7">
    <source>
        <dbReference type="ARBA" id="ARBA00022840"/>
    </source>
</evidence>